<dbReference type="EMBL" id="KV875098">
    <property type="protein sequence ID" value="OIW29237.1"/>
    <property type="molecule type" value="Genomic_DNA"/>
</dbReference>
<evidence type="ECO:0000256" key="1">
    <source>
        <dbReference type="SAM" id="MobiDB-lite"/>
    </source>
</evidence>
<proteinExistence type="predicted"/>
<protein>
    <submittedName>
        <fullName evidence="2">Uncharacterized protein</fullName>
    </submittedName>
</protein>
<dbReference type="OrthoDB" id="4630416at2759"/>
<keyword evidence="3" id="KW-1185">Reference proteome</keyword>
<evidence type="ECO:0000313" key="2">
    <source>
        <dbReference type="EMBL" id="OIW29237.1"/>
    </source>
</evidence>
<sequence>MSPDIFDCKLEELSDWDPEDAEPRPPVLKKDGFILRDDKFTVLGHEREKPARIRDYMHVGDLDGVHKEEVQAAIKGMSRRFHFHSQLIHYGIYKKKNMLTTEDYSLHNTILPLMQEALDKRWFDKVPRRILKLENKLRQKTKNEKIIYQRNRAKWDRYLAQKQIKASTDGTTTEKESNNDIAWNSMDDNPGQQANLDMDRFFNHYFLTDGKLDVTKTPNTLRLDNITIENGKEVVRRTKALKGLHYHLSSQTSGSILCVGVDKTKARELAHKIQLAVKEKAMIKHQEDQWKKDMQDHIRLAGQLCQQKVEEFSDSDPVWKLRDCSGLFVVRSEQICQKYPRHFRSTLRISARMVRTAKGLALVARFDFGVCSGTMFLAESIHTLQGLAEGEDRNMDAESDSETSSNTSRKRKAPPTSQRSACKRKTSSRQDSDDDGQEPSLTLLVSFRGRKNLENDKEIFYMPKNGKIDFFDDYHCRLKGNVDLPSIGPVSFEGWKTMKGKKHCYEPRPWHEFSESVFRNEQHNKHQRQKRISRREEKAKLGTKERPYTIQ</sequence>
<dbReference type="Proteomes" id="UP000182658">
    <property type="component" value="Unassembled WGS sequence"/>
</dbReference>
<dbReference type="STRING" id="1408157.A0A1J7IPE5"/>
<dbReference type="AlphaFoldDB" id="A0A1J7IPE5"/>
<dbReference type="InParanoid" id="A0A1J7IPE5"/>
<feature type="compositionally biased region" description="Polar residues" evidence="1">
    <location>
        <begin position="179"/>
        <end position="189"/>
    </location>
</feature>
<reference evidence="2 3" key="1">
    <citation type="submission" date="2016-10" db="EMBL/GenBank/DDBJ databases">
        <title>Draft genome sequence of Coniochaeta ligniaria NRRL30616, a lignocellulolytic fungus for bioabatement of inhibitors in plant biomass hydrolysates.</title>
        <authorList>
            <consortium name="DOE Joint Genome Institute"/>
            <person name="Jimenez D.J."/>
            <person name="Hector R.E."/>
            <person name="Riley R."/>
            <person name="Sun H."/>
            <person name="Grigoriev I.V."/>
            <person name="Van Elsas J.D."/>
            <person name="Nichols N.N."/>
        </authorList>
    </citation>
    <scope>NUCLEOTIDE SEQUENCE [LARGE SCALE GENOMIC DNA]</scope>
    <source>
        <strain evidence="2 3">NRRL 30616</strain>
    </source>
</reference>
<organism evidence="2 3">
    <name type="scientific">Coniochaeta ligniaria NRRL 30616</name>
    <dbReference type="NCBI Taxonomy" id="1408157"/>
    <lineage>
        <taxon>Eukaryota</taxon>
        <taxon>Fungi</taxon>
        <taxon>Dikarya</taxon>
        <taxon>Ascomycota</taxon>
        <taxon>Pezizomycotina</taxon>
        <taxon>Sordariomycetes</taxon>
        <taxon>Sordariomycetidae</taxon>
        <taxon>Coniochaetales</taxon>
        <taxon>Coniochaetaceae</taxon>
        <taxon>Coniochaeta</taxon>
    </lineage>
</organism>
<gene>
    <name evidence="2" type="ORF">CONLIGDRAFT_704741</name>
</gene>
<accession>A0A1J7IPE5</accession>
<feature type="region of interest" description="Disordered" evidence="1">
    <location>
        <begin position="516"/>
        <end position="551"/>
    </location>
</feature>
<feature type="region of interest" description="Disordered" evidence="1">
    <location>
        <begin position="166"/>
        <end position="189"/>
    </location>
</feature>
<feature type="region of interest" description="Disordered" evidence="1">
    <location>
        <begin position="389"/>
        <end position="441"/>
    </location>
</feature>
<evidence type="ECO:0000313" key="3">
    <source>
        <dbReference type="Proteomes" id="UP000182658"/>
    </source>
</evidence>
<name>A0A1J7IPE5_9PEZI</name>
<feature type="compositionally biased region" description="Basic and acidic residues" evidence="1">
    <location>
        <begin position="534"/>
        <end position="551"/>
    </location>
</feature>